<keyword evidence="1" id="KW-0732">Signal</keyword>
<gene>
    <name evidence="2" type="ORF">HCT46_00435</name>
</gene>
<dbReference type="Proteomes" id="UP000752013">
    <property type="component" value="Unassembled WGS sequence"/>
</dbReference>
<keyword evidence="3" id="KW-1185">Reference proteome</keyword>
<feature type="signal peptide" evidence="1">
    <location>
        <begin position="1"/>
        <end position="23"/>
    </location>
</feature>
<sequence>MRINTILILSILMGMIMSTKVHAQIANTENQIVEEFLQNISQLTTEEQIQAIFLRANQALLDEEYTLAIAFAKKAKSLAPQNNQVVANANSIIRIAQSYLDQPQNETRVNWSTENNIRDRNRYLLLAGLTLDNFTLNWEDNPRYSRAGLGINIEAFLPYLSRQFGFALQYSSQFINFARPKLSDDFIISRYNAFFIWRLNWRIPALEITTTVALKLGISGLYMMTQTNFIEGLAKIPESYILPKFEITLQDALLARFIPNSFTKNLLINLTLGLEWLPIHKTKESIAFEISTGIFYAVGAFSIGPSYQFRYHRLIRQNQNLLHHRWSLQFTYTLL</sequence>
<evidence type="ECO:0000313" key="3">
    <source>
        <dbReference type="Proteomes" id="UP000752013"/>
    </source>
</evidence>
<evidence type="ECO:0000256" key="1">
    <source>
        <dbReference type="SAM" id="SignalP"/>
    </source>
</evidence>
<name>A0A968KSC2_9SPIO</name>
<accession>A0A968KSC2</accession>
<feature type="chain" id="PRO_5038088541" evidence="1">
    <location>
        <begin position="24"/>
        <end position="335"/>
    </location>
</feature>
<reference evidence="2" key="1">
    <citation type="submission" date="2020-03" db="EMBL/GenBank/DDBJ databases">
        <title>Spirochaetal bacteria isolated from arthropods constitute a novel genus Entomospira genus novum within the order Spirochaetales.</title>
        <authorList>
            <person name="Grana-Miraglia L."/>
            <person name="Sikutova S."/>
            <person name="Fingerle V."/>
            <person name="Sing A."/>
            <person name="Castillo-Ramirez S."/>
            <person name="Margos G."/>
            <person name="Rudolf I."/>
        </authorList>
    </citation>
    <scope>NUCLEOTIDE SEQUENCE</scope>
    <source>
        <strain evidence="2">BR208</strain>
    </source>
</reference>
<evidence type="ECO:0000313" key="2">
    <source>
        <dbReference type="EMBL" id="NIZ46395.1"/>
    </source>
</evidence>
<dbReference type="EMBL" id="JAATLK010000001">
    <property type="protein sequence ID" value="NIZ46395.1"/>
    <property type="molecule type" value="Genomic_DNA"/>
</dbReference>
<protein>
    <submittedName>
        <fullName evidence="2">Uncharacterized protein</fullName>
    </submittedName>
</protein>
<comment type="caution">
    <text evidence="2">The sequence shown here is derived from an EMBL/GenBank/DDBJ whole genome shotgun (WGS) entry which is preliminary data.</text>
</comment>
<organism evidence="2 3">
    <name type="scientific">Entomospira nematocerorum</name>
    <dbReference type="NCBI Taxonomy" id="2719987"/>
    <lineage>
        <taxon>Bacteria</taxon>
        <taxon>Pseudomonadati</taxon>
        <taxon>Spirochaetota</taxon>
        <taxon>Spirochaetia</taxon>
        <taxon>Spirochaetales</taxon>
        <taxon>Spirochaetaceae</taxon>
        <taxon>Entomospira</taxon>
    </lineage>
</organism>
<proteinExistence type="predicted"/>
<dbReference type="AlphaFoldDB" id="A0A968KSC2"/>
<dbReference type="RefSeq" id="WP_167702864.1">
    <property type="nucleotide sequence ID" value="NZ_CP118168.1"/>
</dbReference>